<dbReference type="Proteomes" id="UP000236732">
    <property type="component" value="Unassembled WGS sequence"/>
</dbReference>
<dbReference type="AlphaFoldDB" id="A0A1H6D4P0"/>
<dbReference type="InterPro" id="IPR051873">
    <property type="entry name" value="KNR4/SMI1_regulator"/>
</dbReference>
<name>A0A1H6D4P0_9ACTN</name>
<accession>A0A1H6D4P0</accession>
<dbReference type="InterPro" id="IPR037883">
    <property type="entry name" value="Knr4/Smi1-like_sf"/>
</dbReference>
<reference evidence="2 3" key="1">
    <citation type="submission" date="2016-10" db="EMBL/GenBank/DDBJ databases">
        <authorList>
            <person name="de Groot N.N."/>
        </authorList>
    </citation>
    <scope>NUCLEOTIDE SEQUENCE [LARGE SCALE GENOMIC DNA]</scope>
    <source>
        <strain evidence="2 3">CGMCC 4.7037</strain>
    </source>
</reference>
<dbReference type="SUPFAM" id="SSF160631">
    <property type="entry name" value="SMI1/KNR4-like"/>
    <property type="match status" value="1"/>
</dbReference>
<dbReference type="EMBL" id="FNVT01000004">
    <property type="protein sequence ID" value="SEG79783.1"/>
    <property type="molecule type" value="Genomic_DNA"/>
</dbReference>
<protein>
    <submittedName>
        <fullName evidence="2">Cell wall assembly regulator SMI1</fullName>
    </submittedName>
</protein>
<dbReference type="GO" id="GO:0043332">
    <property type="term" value="C:mating projection tip"/>
    <property type="evidence" value="ECO:0007669"/>
    <property type="project" value="TreeGrafter"/>
</dbReference>
<evidence type="ECO:0000313" key="2">
    <source>
        <dbReference type="EMBL" id="SEG79783.1"/>
    </source>
</evidence>
<proteinExistence type="predicted"/>
<evidence type="ECO:0000259" key="1">
    <source>
        <dbReference type="SMART" id="SM00860"/>
    </source>
</evidence>
<dbReference type="InterPro" id="IPR032675">
    <property type="entry name" value="LRR_dom_sf"/>
</dbReference>
<evidence type="ECO:0000313" key="3">
    <source>
        <dbReference type="Proteomes" id="UP000236732"/>
    </source>
</evidence>
<dbReference type="SMART" id="SM00860">
    <property type="entry name" value="SMI1_KNR4"/>
    <property type="match status" value="1"/>
</dbReference>
<keyword evidence="3" id="KW-1185">Reference proteome</keyword>
<dbReference type="PANTHER" id="PTHR47432:SF1">
    <property type="entry name" value="CELL WALL ASSEMBLY REGULATOR SMI1"/>
    <property type="match status" value="1"/>
</dbReference>
<dbReference type="InterPro" id="IPR018958">
    <property type="entry name" value="Knr4/Smi1-like_dom"/>
</dbReference>
<feature type="domain" description="Knr4/Smi1-like" evidence="1">
    <location>
        <begin position="154"/>
        <end position="295"/>
    </location>
</feature>
<organism evidence="2 3">
    <name type="scientific">Nonomuraea solani</name>
    <dbReference type="NCBI Taxonomy" id="1144553"/>
    <lineage>
        <taxon>Bacteria</taxon>
        <taxon>Bacillati</taxon>
        <taxon>Actinomycetota</taxon>
        <taxon>Actinomycetes</taxon>
        <taxon>Streptosporangiales</taxon>
        <taxon>Streptosporangiaceae</taxon>
        <taxon>Nonomuraea</taxon>
    </lineage>
</organism>
<gene>
    <name evidence="2" type="ORF">SAMN05444920_104750</name>
</gene>
<dbReference type="Gene3D" id="3.80.10.10">
    <property type="entry name" value="Ribonuclease Inhibitor"/>
    <property type="match status" value="1"/>
</dbReference>
<sequence>MITELLQALAGKIAAAGPQGWRRAELRGYADGDGGSGHSGFVYEPGDVDGEADPHEELCAIADLAGGQLTVELVVEARGRFEAVISGALERDGAGGFLYVLDRNARPAEPGTLQPGPVNATPAGDPVEAIALLGAYLRGRDRVLGRDTYAPPPALSTDYRDRIEARLPASLPADLRALYSHIDGDGGIGLLAGYPWFGLETLEHHSRKENRWWAGGHHDWRVQPLITSTGPPQAVRRVSDHPCWLPFATGASGDFLAVDLAPGPGGRPGQVIRIGTRYDDGAVYVADSVTALLRRHVTALRAGAHRTEDGEVWIEVEEPYEESRSLTVTGANAATMRGLHSGIERLKVIDAPWADFGPVRGAQTLWQVTVENCPGADLTPLRDTPVERLDLTMDAVDLAPLAGHGTLRTVTLRTDRPVDLTPLLSCPRLYALDLADATAITDLGPLEGLKGLLYLRLRRAQWEQITCPPGLAAAVLAAEPPREKRWWWSAANTYHPPEPSLRAAVGWAGRLAGPAADVRVIKGRFPRST</sequence>
<dbReference type="PANTHER" id="PTHR47432">
    <property type="entry name" value="CELL WALL ASSEMBLY REGULATOR SMI1"/>
    <property type="match status" value="1"/>
</dbReference>
<dbReference type="Pfam" id="PF09346">
    <property type="entry name" value="SMI1_KNR4"/>
    <property type="match status" value="1"/>
</dbReference>
<dbReference type="OrthoDB" id="4759758at2"/>
<dbReference type="RefSeq" id="WP_103957218.1">
    <property type="nucleotide sequence ID" value="NZ_FNVT01000004.1"/>
</dbReference>